<name>A0A381X541_9ZZZZ</name>
<dbReference type="AlphaFoldDB" id="A0A381X541"/>
<dbReference type="SUPFAM" id="SSF56235">
    <property type="entry name" value="N-terminal nucleophile aminohydrolases (Ntn hydrolases)"/>
    <property type="match status" value="1"/>
</dbReference>
<dbReference type="Gene3D" id="1.10.246.130">
    <property type="match status" value="1"/>
</dbReference>
<dbReference type="InterPro" id="IPR051792">
    <property type="entry name" value="GGT_bact"/>
</dbReference>
<gene>
    <name evidence="5" type="ORF">METZ01_LOCUS112719</name>
</gene>
<dbReference type="Gene3D" id="3.60.20.40">
    <property type="match status" value="1"/>
</dbReference>
<dbReference type="GO" id="GO:0016746">
    <property type="term" value="F:acyltransferase activity"/>
    <property type="evidence" value="ECO:0007669"/>
    <property type="project" value="UniProtKB-KW"/>
</dbReference>
<proteinExistence type="predicted"/>
<keyword evidence="4" id="KW-0012">Acyltransferase</keyword>
<dbReference type="GO" id="GO:0006751">
    <property type="term" value="P:glutathione catabolic process"/>
    <property type="evidence" value="ECO:0007669"/>
    <property type="project" value="InterPro"/>
</dbReference>
<dbReference type="InterPro" id="IPR029055">
    <property type="entry name" value="Ntn_hydrolases_N"/>
</dbReference>
<dbReference type="Pfam" id="PF01019">
    <property type="entry name" value="G_glu_transpept"/>
    <property type="match status" value="1"/>
</dbReference>
<accession>A0A381X541</accession>
<reference evidence="5" key="1">
    <citation type="submission" date="2018-05" db="EMBL/GenBank/DDBJ databases">
        <authorList>
            <person name="Lanie J.A."/>
            <person name="Ng W.-L."/>
            <person name="Kazmierczak K.M."/>
            <person name="Andrzejewski T.M."/>
            <person name="Davidsen T.M."/>
            <person name="Wayne K.J."/>
            <person name="Tettelin H."/>
            <person name="Glass J.I."/>
            <person name="Rusch D."/>
            <person name="Podicherti R."/>
            <person name="Tsui H.-C.T."/>
            <person name="Winkler M.E."/>
        </authorList>
    </citation>
    <scope>NUCLEOTIDE SEQUENCE</scope>
</reference>
<evidence type="ECO:0008006" key="6">
    <source>
        <dbReference type="Google" id="ProtNLM"/>
    </source>
</evidence>
<sequence>MASGTTYNNSSFTKTEAVSHNGMVATKDKLATEAGLEILRMGGNAVDAGVASCLAVGVVEPESSGVGGGGYMVFQMGEEGGVIGFPMKGPNAGTPDMYSLSGEPSVGSFGWAGVVNDENIHGYRSIAVPGCVAGLAEAHQRFGNLPWSEVVAPAANIARNGFSPEWFTLYKLGGLSQMLLRYAELRETFMPDNQLPYGGIEAPNILKQPNLADTLDSIARDGANSLYRGELTENITRDIQSNGGILTMQDFDQYKPFYWKDGLEFKYRGKTIRVPNYACAGITSAMTLKLLNKFDLSSMQHNSIEALHLYISAARMAYADRFEYIADPEFADVPWQGLISDTYTERRSNEIGVNCPSQFNPGNPWIEEGRDPKFVLESSKPRPDSGTTHLTVVDGEGNAVSITNTIMSGFGSGIIPKGTGIVMNNGMMWYDPIPGRVNSIAPGKYPLNNMTPALVLGKDGVEIAVGASGGRRITNCVTSLLSKMIDFELNPQEAIDAPRVDCSSTTTDVPIELDPDVIEGLIAKGHNIRVLGEGFTQTGFAKFASPTAITRNNGTFFGGVDTFHSAHAAGL</sequence>
<dbReference type="InterPro" id="IPR043137">
    <property type="entry name" value="GGT_ssub_C"/>
</dbReference>
<keyword evidence="2" id="KW-0378">Hydrolase</keyword>
<dbReference type="InterPro" id="IPR043138">
    <property type="entry name" value="GGT_lsub"/>
</dbReference>
<dbReference type="NCBIfam" id="TIGR00066">
    <property type="entry name" value="g_glut_trans"/>
    <property type="match status" value="1"/>
</dbReference>
<keyword evidence="1" id="KW-0808">Transferase</keyword>
<evidence type="ECO:0000256" key="2">
    <source>
        <dbReference type="ARBA" id="ARBA00022801"/>
    </source>
</evidence>
<dbReference type="GO" id="GO:0036374">
    <property type="term" value="F:glutathione hydrolase activity"/>
    <property type="evidence" value="ECO:0007669"/>
    <property type="project" value="InterPro"/>
</dbReference>
<keyword evidence="3" id="KW-0865">Zymogen</keyword>
<evidence type="ECO:0000256" key="1">
    <source>
        <dbReference type="ARBA" id="ARBA00022679"/>
    </source>
</evidence>
<organism evidence="5">
    <name type="scientific">marine metagenome</name>
    <dbReference type="NCBI Taxonomy" id="408172"/>
    <lineage>
        <taxon>unclassified sequences</taxon>
        <taxon>metagenomes</taxon>
        <taxon>ecological metagenomes</taxon>
    </lineage>
</organism>
<dbReference type="PANTHER" id="PTHR43199:SF1">
    <property type="entry name" value="GLUTATHIONE HYDROLASE PROENZYME"/>
    <property type="match status" value="1"/>
</dbReference>
<evidence type="ECO:0000313" key="5">
    <source>
        <dbReference type="EMBL" id="SVA59865.1"/>
    </source>
</evidence>
<evidence type="ECO:0000256" key="3">
    <source>
        <dbReference type="ARBA" id="ARBA00023145"/>
    </source>
</evidence>
<evidence type="ECO:0000256" key="4">
    <source>
        <dbReference type="ARBA" id="ARBA00023315"/>
    </source>
</evidence>
<dbReference type="InterPro" id="IPR000101">
    <property type="entry name" value="GGT_peptidase"/>
</dbReference>
<dbReference type="PANTHER" id="PTHR43199">
    <property type="entry name" value="GLUTATHIONE HYDROLASE"/>
    <property type="match status" value="1"/>
</dbReference>
<protein>
    <recommendedName>
        <fullName evidence="6">Gamma-glutamyltransferase</fullName>
    </recommendedName>
</protein>
<dbReference type="EMBL" id="UINC01013951">
    <property type="protein sequence ID" value="SVA59865.1"/>
    <property type="molecule type" value="Genomic_DNA"/>
</dbReference>
<dbReference type="PRINTS" id="PR01210">
    <property type="entry name" value="GGTRANSPTASE"/>
</dbReference>